<feature type="transmembrane region" description="Helical" evidence="8">
    <location>
        <begin position="772"/>
        <end position="791"/>
    </location>
</feature>
<dbReference type="GO" id="GO:0005794">
    <property type="term" value="C:Golgi apparatus"/>
    <property type="evidence" value="ECO:0007669"/>
    <property type="project" value="TreeGrafter"/>
</dbReference>
<dbReference type="PANTHER" id="PTHR46376">
    <property type="entry name" value="LEUCINE-ZIPPER-LIKE TRANSCRIPTIONAL REGULATOR 1"/>
    <property type="match status" value="1"/>
</dbReference>
<keyword evidence="4" id="KW-0677">Repeat</keyword>
<evidence type="ECO:0000313" key="11">
    <source>
        <dbReference type="Proteomes" id="UP001186944"/>
    </source>
</evidence>
<accession>A0AA88YLB7</accession>
<feature type="transmembrane region" description="Helical" evidence="8">
    <location>
        <begin position="683"/>
        <end position="709"/>
    </location>
</feature>
<feature type="compositionally biased region" description="Basic residues" evidence="7">
    <location>
        <begin position="317"/>
        <end position="326"/>
    </location>
</feature>
<keyword evidence="11" id="KW-1185">Reference proteome</keyword>
<dbReference type="SUPFAM" id="SSF117281">
    <property type="entry name" value="Kelch motif"/>
    <property type="match status" value="2"/>
</dbReference>
<name>A0AA88YLB7_PINIB</name>
<evidence type="ECO:0000256" key="4">
    <source>
        <dbReference type="ARBA" id="ARBA00022737"/>
    </source>
</evidence>
<organism evidence="10 11">
    <name type="scientific">Pinctada imbricata</name>
    <name type="common">Atlantic pearl-oyster</name>
    <name type="synonym">Pinctada martensii</name>
    <dbReference type="NCBI Taxonomy" id="66713"/>
    <lineage>
        <taxon>Eukaryota</taxon>
        <taxon>Metazoa</taxon>
        <taxon>Spiralia</taxon>
        <taxon>Lophotrochozoa</taxon>
        <taxon>Mollusca</taxon>
        <taxon>Bivalvia</taxon>
        <taxon>Autobranchia</taxon>
        <taxon>Pteriomorphia</taxon>
        <taxon>Pterioida</taxon>
        <taxon>Pterioidea</taxon>
        <taxon>Pteriidae</taxon>
        <taxon>Pinctada</taxon>
    </lineage>
</organism>
<dbReference type="InterPro" id="IPR051568">
    <property type="entry name" value="LZTR1/Attractin"/>
</dbReference>
<dbReference type="InterPro" id="IPR015915">
    <property type="entry name" value="Kelch-typ_b-propeller"/>
</dbReference>
<dbReference type="Pfam" id="PF00002">
    <property type="entry name" value="7tm_2"/>
    <property type="match status" value="1"/>
</dbReference>
<comment type="subcellular location">
    <subcellularLocation>
        <location evidence="1">Membrane</location>
        <topology evidence="1">Multi-pass membrane protein</topology>
    </subcellularLocation>
</comment>
<comment type="caution">
    <text evidence="10">The sequence shown here is derived from an EMBL/GenBank/DDBJ whole genome shotgun (WGS) entry which is preliminary data.</text>
</comment>
<evidence type="ECO:0000256" key="2">
    <source>
        <dbReference type="ARBA" id="ARBA00022441"/>
    </source>
</evidence>
<feature type="transmembrane region" description="Helical" evidence="8">
    <location>
        <begin position="729"/>
        <end position="751"/>
    </location>
</feature>
<dbReference type="GO" id="GO:0004930">
    <property type="term" value="F:G protein-coupled receptor activity"/>
    <property type="evidence" value="ECO:0007669"/>
    <property type="project" value="InterPro"/>
</dbReference>
<keyword evidence="6 8" id="KW-0472">Membrane</keyword>
<evidence type="ECO:0000256" key="7">
    <source>
        <dbReference type="SAM" id="MobiDB-lite"/>
    </source>
</evidence>
<evidence type="ECO:0000313" key="10">
    <source>
        <dbReference type="EMBL" id="KAK3108043.1"/>
    </source>
</evidence>
<dbReference type="Gene3D" id="1.20.1070.10">
    <property type="entry name" value="Rhodopsin 7-helix transmembrane proteins"/>
    <property type="match status" value="1"/>
</dbReference>
<dbReference type="PANTHER" id="PTHR46376:SF1">
    <property type="entry name" value="LEUCINE-ZIPPER-LIKE TRANSCRIPTIONAL REGULATOR 1"/>
    <property type="match status" value="1"/>
</dbReference>
<dbReference type="InterPro" id="IPR017981">
    <property type="entry name" value="GPCR_2-like_7TM"/>
</dbReference>
<dbReference type="InterPro" id="IPR006652">
    <property type="entry name" value="Kelch_1"/>
</dbReference>
<feature type="transmembrane region" description="Helical" evidence="8">
    <location>
        <begin position="797"/>
        <end position="821"/>
    </location>
</feature>
<reference evidence="10" key="1">
    <citation type="submission" date="2019-08" db="EMBL/GenBank/DDBJ databases">
        <title>The improved chromosome-level genome for the pearl oyster Pinctada fucata martensii using PacBio sequencing and Hi-C.</title>
        <authorList>
            <person name="Zheng Z."/>
        </authorList>
    </citation>
    <scope>NUCLEOTIDE SEQUENCE</scope>
    <source>
        <strain evidence="10">ZZ-2019</strain>
        <tissue evidence="10">Adductor muscle</tissue>
    </source>
</reference>
<feature type="domain" description="G-protein coupled receptors family 2 profile 2" evidence="9">
    <location>
        <begin position="578"/>
        <end position="823"/>
    </location>
</feature>
<dbReference type="AlphaFoldDB" id="A0AA88YLB7"/>
<dbReference type="Gene3D" id="2.120.10.80">
    <property type="entry name" value="Kelch-type beta propeller"/>
    <property type="match status" value="2"/>
</dbReference>
<evidence type="ECO:0000259" key="9">
    <source>
        <dbReference type="PROSITE" id="PS50261"/>
    </source>
</evidence>
<evidence type="ECO:0000256" key="3">
    <source>
        <dbReference type="ARBA" id="ARBA00022692"/>
    </source>
</evidence>
<gene>
    <name evidence="10" type="ORF">FSP39_000012</name>
</gene>
<feature type="compositionally biased region" description="Basic and acidic residues" evidence="7">
    <location>
        <begin position="335"/>
        <end position="358"/>
    </location>
</feature>
<proteinExistence type="predicted"/>
<dbReference type="EMBL" id="VSWD01000001">
    <property type="protein sequence ID" value="KAK3108043.1"/>
    <property type="molecule type" value="Genomic_DNA"/>
</dbReference>
<dbReference type="CDD" id="cd15039">
    <property type="entry name" value="7tmB3_Methuselah-like"/>
    <property type="match status" value="1"/>
</dbReference>
<dbReference type="GO" id="GO:0016020">
    <property type="term" value="C:membrane"/>
    <property type="evidence" value="ECO:0007669"/>
    <property type="project" value="UniProtKB-SubCell"/>
</dbReference>
<evidence type="ECO:0000256" key="1">
    <source>
        <dbReference type="ARBA" id="ARBA00004141"/>
    </source>
</evidence>
<evidence type="ECO:0000256" key="8">
    <source>
        <dbReference type="SAM" id="Phobius"/>
    </source>
</evidence>
<feature type="transmembrane region" description="Helical" evidence="8">
    <location>
        <begin position="641"/>
        <end position="662"/>
    </location>
</feature>
<dbReference type="Pfam" id="PF24681">
    <property type="entry name" value="Kelch_KLHDC2_KLHL20_DRC7"/>
    <property type="match status" value="1"/>
</dbReference>
<feature type="transmembrane region" description="Helical" evidence="8">
    <location>
        <begin position="615"/>
        <end position="635"/>
    </location>
</feature>
<dbReference type="GO" id="GO:0007166">
    <property type="term" value="P:cell surface receptor signaling pathway"/>
    <property type="evidence" value="ECO:0007669"/>
    <property type="project" value="InterPro"/>
</dbReference>
<keyword evidence="2" id="KW-0880">Kelch repeat</keyword>
<keyword evidence="5 8" id="KW-1133">Transmembrane helix</keyword>
<dbReference type="InterPro" id="IPR000832">
    <property type="entry name" value="GPCR_2_secretin-like"/>
</dbReference>
<dbReference type="Proteomes" id="UP001186944">
    <property type="component" value="Unassembled WGS sequence"/>
</dbReference>
<dbReference type="Pfam" id="PF01344">
    <property type="entry name" value="Kelch_1"/>
    <property type="match status" value="1"/>
</dbReference>
<sequence length="888" mass="101981">MQNKVSGLSILFRWNALKVTPSKTFPRSRCRHAACIHGDYVYIIGGKDGHVSLKDVWRFHIGNAEWEKLNLQGDRLPFLEGHTVVSHKRLLLLFGGAFGDDLTDSALWILNPDLKHVRKLHCDLGSPQPSTRRQHSAVLHNNVMYIYGGYIDLKGSSSELWAFHIEEEEWELILQHQRSEDTPGGRHGHSAVMYGRDMWMFGGACDLNPKADLWYFNLHSMKWHRLKTRFGPPCLIGHTSQVVKDNMVVFGGERDKTLTNDFWVFNFGSLRWSHIQLSGVTPPPRMWHSLVVLTSANFPKGENSVRTSSLPYLQNKGTHHRQRRPKSSPAYSSDRGSRRQRRDESRGERKTENSDPRSFKYGRLENASRLYEIKERIPNKTYSSLKEALIHDINNYFSAKMNVRSAVKIEMIADFGGSGRNNRNDCMFIELKIFFQSSVPRLQIEQSLIRLKHRFEDNCRRNITRSNDTDHGIMEKMGRLKKRFIAEPFFFGYYSAKVASTLLCPQIELDDDEYNVSDDYSILTLSRDGFDNEILSDEFAMTPDGRMRVCLEYLQKINYIPTYMSDESITLDLKKKYLWILSLGSSGLSIICLLVGLICYAILPSLRTIPGKLIMMLMTSLLLTLIFLQLSYFVVQMEYGCIAVAIVLHFTWLSVFMSTQAANHHMWRTFTSMEVSSHTSDKILLKYLAYIFGVPTGLICVSVVCGLTLHSRPFGVYGGSNCFIRHTNMLIGLFICPVALICLTNIVFFSLTAHAIKRTPTAECNQRKRNELVIFTRLTTVTGVSWLLQIIDSFLPFTYFTFISTIINSLQGLFIFIAFIVNKRVWGLLRKKLGTTYYTESMQTRSENLQVPAKLPSPVRRRSVLFLYLSLNNLLPFKVECPSGKKYW</sequence>
<feature type="region of interest" description="Disordered" evidence="7">
    <location>
        <begin position="304"/>
        <end position="359"/>
    </location>
</feature>
<feature type="compositionally biased region" description="Polar residues" evidence="7">
    <location>
        <begin position="304"/>
        <end position="316"/>
    </location>
</feature>
<evidence type="ECO:0000256" key="5">
    <source>
        <dbReference type="ARBA" id="ARBA00022989"/>
    </source>
</evidence>
<dbReference type="PROSITE" id="PS50261">
    <property type="entry name" value="G_PROTEIN_RECEP_F2_4"/>
    <property type="match status" value="1"/>
</dbReference>
<keyword evidence="3 8" id="KW-0812">Transmembrane</keyword>
<evidence type="ECO:0000256" key="6">
    <source>
        <dbReference type="ARBA" id="ARBA00023136"/>
    </source>
</evidence>
<protein>
    <recommendedName>
        <fullName evidence="9">G-protein coupled receptors family 2 profile 2 domain-containing protein</fullName>
    </recommendedName>
</protein>
<feature type="transmembrane region" description="Helical" evidence="8">
    <location>
        <begin position="577"/>
        <end position="603"/>
    </location>
</feature>